<evidence type="ECO:0000313" key="2">
    <source>
        <dbReference type="EMBL" id="SEF92187.1"/>
    </source>
</evidence>
<dbReference type="AlphaFoldDB" id="A0A1H5W067"/>
<sequence>MTAMTKRQALRLKTEQQQNNRQSKRHPLLSETDINNILVNGAQIALSKLKRAKTFDARLYYYAEIGVYLEVSLSRGAGISDLTRDQLREIHQEATHLHMDANKKFALLAE</sequence>
<feature type="region of interest" description="Disordered" evidence="1">
    <location>
        <begin position="1"/>
        <end position="27"/>
    </location>
</feature>
<dbReference type="Proteomes" id="UP000236745">
    <property type="component" value="Unassembled WGS sequence"/>
</dbReference>
<evidence type="ECO:0000256" key="1">
    <source>
        <dbReference type="SAM" id="MobiDB-lite"/>
    </source>
</evidence>
<reference evidence="2 3" key="1">
    <citation type="submission" date="2016-10" db="EMBL/GenBank/DDBJ databases">
        <authorList>
            <person name="de Groot N.N."/>
        </authorList>
    </citation>
    <scope>NUCLEOTIDE SEQUENCE [LARGE SCALE GENOMIC DNA]</scope>
    <source>
        <strain evidence="2 3">DSM 22012</strain>
    </source>
</reference>
<gene>
    <name evidence="2" type="ORF">SAMN05444390_101884</name>
</gene>
<protein>
    <submittedName>
        <fullName evidence="2">Uncharacterized protein</fullName>
    </submittedName>
</protein>
<dbReference type="EMBL" id="FNVQ01000001">
    <property type="protein sequence ID" value="SEF92187.1"/>
    <property type="molecule type" value="Genomic_DNA"/>
</dbReference>
<organism evidence="2 3">
    <name type="scientific">Marinobacterium lutimaris</name>
    <dbReference type="NCBI Taxonomy" id="568106"/>
    <lineage>
        <taxon>Bacteria</taxon>
        <taxon>Pseudomonadati</taxon>
        <taxon>Pseudomonadota</taxon>
        <taxon>Gammaproteobacteria</taxon>
        <taxon>Oceanospirillales</taxon>
        <taxon>Oceanospirillaceae</taxon>
        <taxon>Marinobacterium</taxon>
    </lineage>
</organism>
<evidence type="ECO:0000313" key="3">
    <source>
        <dbReference type="Proteomes" id="UP000236745"/>
    </source>
</evidence>
<keyword evidence="3" id="KW-1185">Reference proteome</keyword>
<accession>A0A1H5W067</accession>
<dbReference type="RefSeq" id="WP_235009044.1">
    <property type="nucleotide sequence ID" value="NZ_FNVQ01000001.1"/>
</dbReference>
<name>A0A1H5W067_9GAMM</name>
<proteinExistence type="predicted"/>